<comment type="caution">
    <text evidence="3">The sequence shown here is derived from an EMBL/GenBank/DDBJ whole genome shotgun (WGS) entry which is preliminary data.</text>
</comment>
<accession>A0A5C6SNI6</accession>
<protein>
    <recommendedName>
        <fullName evidence="2">Nephrocystin 3-like N-terminal domain-containing protein</fullName>
    </recommendedName>
</protein>
<evidence type="ECO:0000259" key="2">
    <source>
        <dbReference type="Pfam" id="PF24883"/>
    </source>
</evidence>
<dbReference type="Gene3D" id="3.40.50.300">
    <property type="entry name" value="P-loop containing nucleotide triphosphate hydrolases"/>
    <property type="match status" value="1"/>
</dbReference>
<dbReference type="AlphaFoldDB" id="A0A5C6SNI6"/>
<dbReference type="PANTHER" id="PTHR10039:SF15">
    <property type="entry name" value="NACHT DOMAIN-CONTAINING PROTEIN"/>
    <property type="match status" value="1"/>
</dbReference>
<feature type="domain" description="Nephrocystin 3-like N-terminal" evidence="2">
    <location>
        <begin position="34"/>
        <end position="136"/>
    </location>
</feature>
<sequence>MSESSRKFAGGRETLSSLQNAAQNKDVLTRIQSGTGKWFLTSQQYVNWRESTRSTLFCPGLPGGGKTVIAASIIDDLLYKFETEDRLGVALIYCSYKRQHEQSVEACMASLLKQLVQQLPKMPPTIRNLYHRRQDRRELGLHRV</sequence>
<evidence type="ECO:0000313" key="3">
    <source>
        <dbReference type="EMBL" id="TXC00056.1"/>
    </source>
</evidence>
<dbReference type="EMBL" id="VMNF01000011">
    <property type="protein sequence ID" value="TXC00056.1"/>
    <property type="molecule type" value="Genomic_DNA"/>
</dbReference>
<dbReference type="InterPro" id="IPR056884">
    <property type="entry name" value="NPHP3-like_N"/>
</dbReference>
<organism evidence="3 4">
    <name type="scientific">Fusarium oxysporum f. sp. cubense</name>
    <dbReference type="NCBI Taxonomy" id="61366"/>
    <lineage>
        <taxon>Eukaryota</taxon>
        <taxon>Fungi</taxon>
        <taxon>Dikarya</taxon>
        <taxon>Ascomycota</taxon>
        <taxon>Pezizomycotina</taxon>
        <taxon>Sordariomycetes</taxon>
        <taxon>Hypocreomycetidae</taxon>
        <taxon>Hypocreales</taxon>
        <taxon>Nectriaceae</taxon>
        <taxon>Fusarium</taxon>
        <taxon>Fusarium oxysporum species complex</taxon>
    </lineage>
</organism>
<dbReference type="InterPro" id="IPR027417">
    <property type="entry name" value="P-loop_NTPase"/>
</dbReference>
<dbReference type="Proteomes" id="UP000321331">
    <property type="component" value="Unassembled WGS sequence"/>
</dbReference>
<reference evidence="3 4" key="1">
    <citation type="submission" date="2019-07" db="EMBL/GenBank/DDBJ databases">
        <title>The First High-Quality Draft Genome Sequence of the Causal Agent of the Current Panama Disease Epidemic.</title>
        <authorList>
            <person name="Warmington R.J."/>
            <person name="Kay W."/>
            <person name="Jeffries A."/>
            <person name="Bebber D."/>
            <person name="Moore K."/>
            <person name="Studholme D.J."/>
        </authorList>
    </citation>
    <scope>NUCLEOTIDE SEQUENCE [LARGE SCALE GENOMIC DNA]</scope>
    <source>
        <strain evidence="3 4">TR4</strain>
    </source>
</reference>
<proteinExistence type="predicted"/>
<dbReference type="PANTHER" id="PTHR10039">
    <property type="entry name" value="AMELOGENIN"/>
    <property type="match status" value="1"/>
</dbReference>
<evidence type="ECO:0000313" key="4">
    <source>
        <dbReference type="Proteomes" id="UP000321331"/>
    </source>
</evidence>
<evidence type="ECO:0000256" key="1">
    <source>
        <dbReference type="ARBA" id="ARBA00022737"/>
    </source>
</evidence>
<name>A0A5C6SNI6_FUSOC</name>
<dbReference type="Pfam" id="PF24883">
    <property type="entry name" value="NPHP3_N"/>
    <property type="match status" value="1"/>
</dbReference>
<keyword evidence="1" id="KW-0677">Repeat</keyword>
<gene>
    <name evidence="3" type="ORF">FocTR4_00014432</name>
</gene>